<keyword evidence="3" id="KW-1185">Reference proteome</keyword>
<dbReference type="AlphaFoldDB" id="A0A367LDE9"/>
<organism evidence="2 3">
    <name type="scientific">Ophiocordyceps polyrhachis-furcata BCC 54312</name>
    <dbReference type="NCBI Taxonomy" id="1330021"/>
    <lineage>
        <taxon>Eukaryota</taxon>
        <taxon>Fungi</taxon>
        <taxon>Dikarya</taxon>
        <taxon>Ascomycota</taxon>
        <taxon>Pezizomycotina</taxon>
        <taxon>Sordariomycetes</taxon>
        <taxon>Hypocreomycetidae</taxon>
        <taxon>Hypocreales</taxon>
        <taxon>Ophiocordycipitaceae</taxon>
        <taxon>Ophiocordyceps</taxon>
    </lineage>
</organism>
<protein>
    <submittedName>
        <fullName evidence="2">Uncharacterized protein</fullName>
    </submittedName>
</protein>
<sequence>MLPNTSCHEAAVSQVANNPLPNIASPHPDQSITISTPKGPRKSLTQGSTCNPPALPDCHLPSSICFIFYIFFYPFAKEGKTTQHGYSCDDVLYGVIINSALLDNCSINSLTWNAVAKSPELDLRSSISFFFFEHLFFTWMAYPARINPSHGNMYPTPLNATFAFISRRLRNINPALAITVSSPESHLATLQTMCVVGRQEFGSIDRVDFIFHHELDKRPESLHTTTYLAATVERTGVLGLKRMAAMSRDGETKFKVWGGRTWRLALGGKDLFDDTRKKQLVITLHQGRARKGSGKGERECFDMLVRFCEEDVEMRLLQSLIRHQSANKVRRVFFHRLVAAAGIRAQKQGGGISAVFVRRPSGL</sequence>
<dbReference type="EMBL" id="LKCN02000007">
    <property type="protein sequence ID" value="RCI12449.1"/>
    <property type="molecule type" value="Genomic_DNA"/>
</dbReference>
<feature type="non-terminal residue" evidence="2">
    <location>
        <position position="363"/>
    </location>
</feature>
<accession>A0A367LDE9</accession>
<comment type="caution">
    <text evidence="2">The sequence shown here is derived from an EMBL/GenBank/DDBJ whole genome shotgun (WGS) entry which is preliminary data.</text>
</comment>
<dbReference type="Proteomes" id="UP000253664">
    <property type="component" value="Unassembled WGS sequence"/>
</dbReference>
<name>A0A367LDE9_9HYPO</name>
<evidence type="ECO:0000313" key="2">
    <source>
        <dbReference type="EMBL" id="RCI12449.1"/>
    </source>
</evidence>
<feature type="region of interest" description="Disordered" evidence="1">
    <location>
        <begin position="26"/>
        <end position="48"/>
    </location>
</feature>
<proteinExistence type="predicted"/>
<evidence type="ECO:0000313" key="3">
    <source>
        <dbReference type="Proteomes" id="UP000253664"/>
    </source>
</evidence>
<evidence type="ECO:0000256" key="1">
    <source>
        <dbReference type="SAM" id="MobiDB-lite"/>
    </source>
</evidence>
<gene>
    <name evidence="2" type="ORF">L249_1142</name>
</gene>
<reference evidence="2 3" key="1">
    <citation type="journal article" date="2015" name="BMC Genomics">
        <title>Insights from the genome of Ophiocordyceps polyrhachis-furcata to pathogenicity and host specificity in insect fungi.</title>
        <authorList>
            <person name="Wichadakul D."/>
            <person name="Kobmoo N."/>
            <person name="Ingsriswang S."/>
            <person name="Tangphatsornruang S."/>
            <person name="Chantasingh D."/>
            <person name="Luangsa-ard J.J."/>
            <person name="Eurwilaichitr L."/>
        </authorList>
    </citation>
    <scope>NUCLEOTIDE SEQUENCE [LARGE SCALE GENOMIC DNA]</scope>
    <source>
        <strain evidence="2 3">BCC 54312</strain>
    </source>
</reference>